<name>A0AAE0S2X4_9BIVA</name>
<keyword evidence="8" id="KW-0456">Lyase</keyword>
<feature type="domain" description="Indole-3-glycerol phosphate synthase" evidence="9">
    <location>
        <begin position="168"/>
        <end position="309"/>
    </location>
</feature>
<dbReference type="InterPro" id="IPR013798">
    <property type="entry name" value="Indole-3-glycerol_P_synth_dom"/>
</dbReference>
<dbReference type="EMBL" id="JAEAOA010002069">
    <property type="protein sequence ID" value="KAK3584255.1"/>
    <property type="molecule type" value="Genomic_DNA"/>
</dbReference>
<dbReference type="InterPro" id="IPR011060">
    <property type="entry name" value="RibuloseP-bd_barrel"/>
</dbReference>
<dbReference type="InterPro" id="IPR045186">
    <property type="entry name" value="Indole-3-glycerol_P_synth"/>
</dbReference>
<dbReference type="Pfam" id="PF00905">
    <property type="entry name" value="Transpeptidase"/>
    <property type="match status" value="1"/>
</dbReference>
<comment type="caution">
    <text evidence="11">The sequence shown here is derived from an EMBL/GenBank/DDBJ whole genome shotgun (WGS) entry which is preliminary data.</text>
</comment>
<dbReference type="AlphaFoldDB" id="A0AAE0S2X4"/>
<dbReference type="SUPFAM" id="SSF51366">
    <property type="entry name" value="Ribulose-phoshate binding barrel"/>
    <property type="match status" value="1"/>
</dbReference>
<dbReference type="GO" id="GO:0008658">
    <property type="term" value="F:penicillin binding"/>
    <property type="evidence" value="ECO:0007669"/>
    <property type="project" value="InterPro"/>
</dbReference>
<evidence type="ECO:0000313" key="11">
    <source>
        <dbReference type="EMBL" id="KAK3584255.1"/>
    </source>
</evidence>
<evidence type="ECO:0000256" key="6">
    <source>
        <dbReference type="ARBA" id="ARBA00022822"/>
    </source>
</evidence>
<dbReference type="CDD" id="cd00331">
    <property type="entry name" value="IGPS"/>
    <property type="match status" value="1"/>
</dbReference>
<comment type="pathway">
    <text evidence="2">Amino-acid biosynthesis; L-tryptophan biosynthesis; L-tryptophan from chorismate: step 4/5.</text>
</comment>
<evidence type="ECO:0000256" key="8">
    <source>
        <dbReference type="ARBA" id="ARBA00023239"/>
    </source>
</evidence>
<protein>
    <recommendedName>
        <fullName evidence="3">indole-3-glycerol-phosphate synthase</fullName>
        <ecNumber evidence="3">4.1.1.48</ecNumber>
    </recommendedName>
</protein>
<keyword evidence="6" id="KW-0822">Tryptophan biosynthesis</keyword>
<dbReference type="Pfam" id="PF00218">
    <property type="entry name" value="IGPS"/>
    <property type="match status" value="1"/>
</dbReference>
<evidence type="ECO:0000256" key="2">
    <source>
        <dbReference type="ARBA" id="ARBA00004696"/>
    </source>
</evidence>
<sequence length="312" mass="34060">MDSKKFPRDFSIALGSASVSLSELMTAYSVFANGGDLVKPKLIRKITDRNGKVLFDYENESDTVRGVISPETAFLITSILQDVIRRGTGRAAAVIDRPVAGKTPPGIIAVKINPQTGYLACNNPAEDSRFEYFKAGTEPLECDPEEANPAEDTLTAEDPVISDGQEPNPADFIVDARQIRESYDIGADAILLIAACLTEVQLKSFRQIASDFGLSVLVEVHSLEELDMIKKLEFDLIGVNNRNLTDFQVSLETSLKLAAHFPKKAVRVSESGISTPADCRQLFNAGYHAVLIGEHLMKQPSPGQALRALMKY</sequence>
<keyword evidence="4" id="KW-0028">Amino-acid biosynthesis</keyword>
<feature type="domain" description="Penicillin-binding protein transpeptidase" evidence="10">
    <location>
        <begin position="11"/>
        <end position="103"/>
    </location>
</feature>
<dbReference type="EC" id="4.1.1.48" evidence="3"/>
<dbReference type="PANTHER" id="PTHR22854">
    <property type="entry name" value="TRYPTOPHAN BIOSYNTHESIS PROTEIN"/>
    <property type="match status" value="1"/>
</dbReference>
<reference evidence="11" key="3">
    <citation type="submission" date="2023-05" db="EMBL/GenBank/DDBJ databases">
        <authorList>
            <person name="Smith C.H."/>
        </authorList>
    </citation>
    <scope>NUCLEOTIDE SEQUENCE</scope>
    <source>
        <strain evidence="11">CHS0354</strain>
        <tissue evidence="11">Mantle</tissue>
    </source>
</reference>
<accession>A0AAE0S2X4</accession>
<dbReference type="Gene3D" id="3.40.710.10">
    <property type="entry name" value="DD-peptidase/beta-lactamase superfamily"/>
    <property type="match status" value="1"/>
</dbReference>
<dbReference type="GO" id="GO:0000162">
    <property type="term" value="P:L-tryptophan biosynthetic process"/>
    <property type="evidence" value="ECO:0007669"/>
    <property type="project" value="UniProtKB-KW"/>
</dbReference>
<keyword evidence="12" id="KW-1185">Reference proteome</keyword>
<evidence type="ECO:0000256" key="7">
    <source>
        <dbReference type="ARBA" id="ARBA00023141"/>
    </source>
</evidence>
<dbReference type="InterPro" id="IPR012338">
    <property type="entry name" value="Beta-lactam/transpept-like"/>
</dbReference>
<dbReference type="InterPro" id="IPR013785">
    <property type="entry name" value="Aldolase_TIM"/>
</dbReference>
<comment type="catalytic activity">
    <reaction evidence="1">
        <text>1-(2-carboxyphenylamino)-1-deoxy-D-ribulose 5-phosphate + H(+) = (1S,2R)-1-C-(indol-3-yl)glycerol 3-phosphate + CO2 + H2O</text>
        <dbReference type="Rhea" id="RHEA:23476"/>
        <dbReference type="ChEBI" id="CHEBI:15377"/>
        <dbReference type="ChEBI" id="CHEBI:15378"/>
        <dbReference type="ChEBI" id="CHEBI:16526"/>
        <dbReference type="ChEBI" id="CHEBI:58613"/>
        <dbReference type="ChEBI" id="CHEBI:58866"/>
        <dbReference type="EC" id="4.1.1.48"/>
    </reaction>
</comment>
<dbReference type="GO" id="GO:0004425">
    <property type="term" value="F:indole-3-glycerol-phosphate synthase activity"/>
    <property type="evidence" value="ECO:0007669"/>
    <property type="project" value="UniProtKB-EC"/>
</dbReference>
<dbReference type="Gene3D" id="3.20.20.70">
    <property type="entry name" value="Aldolase class I"/>
    <property type="match status" value="1"/>
</dbReference>
<evidence type="ECO:0000259" key="10">
    <source>
        <dbReference type="Pfam" id="PF00905"/>
    </source>
</evidence>
<evidence type="ECO:0000313" key="12">
    <source>
        <dbReference type="Proteomes" id="UP001195483"/>
    </source>
</evidence>
<reference evidence="11" key="2">
    <citation type="journal article" date="2021" name="Genome Biol. Evol.">
        <title>Developing a high-quality reference genome for a parasitic bivalve with doubly uniparental inheritance (Bivalvia: Unionida).</title>
        <authorList>
            <person name="Smith C.H."/>
        </authorList>
    </citation>
    <scope>NUCLEOTIDE SEQUENCE</scope>
    <source>
        <strain evidence="11">CHS0354</strain>
        <tissue evidence="11">Mantle</tissue>
    </source>
</reference>
<dbReference type="Proteomes" id="UP001195483">
    <property type="component" value="Unassembled WGS sequence"/>
</dbReference>
<keyword evidence="7" id="KW-0057">Aromatic amino acid biosynthesis</keyword>
<keyword evidence="5" id="KW-0210">Decarboxylase</keyword>
<organism evidence="11 12">
    <name type="scientific">Potamilus streckersoni</name>
    <dbReference type="NCBI Taxonomy" id="2493646"/>
    <lineage>
        <taxon>Eukaryota</taxon>
        <taxon>Metazoa</taxon>
        <taxon>Spiralia</taxon>
        <taxon>Lophotrochozoa</taxon>
        <taxon>Mollusca</taxon>
        <taxon>Bivalvia</taxon>
        <taxon>Autobranchia</taxon>
        <taxon>Heteroconchia</taxon>
        <taxon>Palaeoheterodonta</taxon>
        <taxon>Unionida</taxon>
        <taxon>Unionoidea</taxon>
        <taxon>Unionidae</taxon>
        <taxon>Ambleminae</taxon>
        <taxon>Lampsilini</taxon>
        <taxon>Potamilus</taxon>
    </lineage>
</organism>
<reference evidence="11" key="1">
    <citation type="journal article" date="2021" name="Genome Biol. Evol.">
        <title>A High-Quality Reference Genome for a Parasitic Bivalve with Doubly Uniparental Inheritance (Bivalvia: Unionida).</title>
        <authorList>
            <person name="Smith C.H."/>
        </authorList>
    </citation>
    <scope>NUCLEOTIDE SEQUENCE</scope>
    <source>
        <strain evidence="11">CHS0354</strain>
    </source>
</reference>
<evidence type="ECO:0000256" key="5">
    <source>
        <dbReference type="ARBA" id="ARBA00022793"/>
    </source>
</evidence>
<evidence type="ECO:0000259" key="9">
    <source>
        <dbReference type="Pfam" id="PF00218"/>
    </source>
</evidence>
<dbReference type="InterPro" id="IPR001460">
    <property type="entry name" value="PCN-bd_Tpept"/>
</dbReference>
<evidence type="ECO:0000256" key="3">
    <source>
        <dbReference type="ARBA" id="ARBA00012362"/>
    </source>
</evidence>
<evidence type="ECO:0000256" key="4">
    <source>
        <dbReference type="ARBA" id="ARBA00022605"/>
    </source>
</evidence>
<dbReference type="GO" id="GO:0004640">
    <property type="term" value="F:phosphoribosylanthranilate isomerase activity"/>
    <property type="evidence" value="ECO:0007669"/>
    <property type="project" value="TreeGrafter"/>
</dbReference>
<evidence type="ECO:0000256" key="1">
    <source>
        <dbReference type="ARBA" id="ARBA00001633"/>
    </source>
</evidence>
<proteinExistence type="predicted"/>
<dbReference type="PANTHER" id="PTHR22854:SF2">
    <property type="entry name" value="INDOLE-3-GLYCEROL-PHOSPHATE SYNTHASE"/>
    <property type="match status" value="1"/>
</dbReference>
<dbReference type="SUPFAM" id="SSF56601">
    <property type="entry name" value="beta-lactamase/transpeptidase-like"/>
    <property type="match status" value="1"/>
</dbReference>
<gene>
    <name evidence="11" type="ORF">CHS0354_035336</name>
</gene>